<evidence type="ECO:0000256" key="1">
    <source>
        <dbReference type="SAM" id="MobiDB-lite"/>
    </source>
</evidence>
<reference evidence="2 3" key="1">
    <citation type="submission" date="2019-06" db="EMBL/GenBank/DDBJ databases">
        <title>Genomics analysis of Aphanomyces spp. identifies a new class of oomycete effector associated with host adaptation.</title>
        <authorList>
            <person name="Gaulin E."/>
        </authorList>
    </citation>
    <scope>NUCLEOTIDE SEQUENCE [LARGE SCALE GENOMIC DNA]</scope>
    <source>
        <strain evidence="2 3">E</strain>
    </source>
</reference>
<organism evidence="2 3">
    <name type="scientific">Aphanomyces astaci</name>
    <name type="common">Crayfish plague agent</name>
    <dbReference type="NCBI Taxonomy" id="112090"/>
    <lineage>
        <taxon>Eukaryota</taxon>
        <taxon>Sar</taxon>
        <taxon>Stramenopiles</taxon>
        <taxon>Oomycota</taxon>
        <taxon>Saprolegniomycetes</taxon>
        <taxon>Saprolegniales</taxon>
        <taxon>Verrucalvaceae</taxon>
        <taxon>Aphanomyces</taxon>
    </lineage>
</organism>
<feature type="region of interest" description="Disordered" evidence="1">
    <location>
        <begin position="122"/>
        <end position="172"/>
    </location>
</feature>
<dbReference type="Proteomes" id="UP000469452">
    <property type="component" value="Unassembled WGS sequence"/>
</dbReference>
<gene>
    <name evidence="2" type="ORF">AaE_008050</name>
</gene>
<sequence>AELDVVSRRRISYLHEAAPGGGAVCTVRRPCRGHVGPPNFARLRVRWAKSVPQVALSAPSSVRVSMHKAQPIVRFGPDKAACRENVRGLRRQRPGPGCLRRGPAYDVEAFLNAFWDAPPPVVPAPKPTRSKPLPRVPVRLAYRRPKRRKRPKAHLNHPFHPVVDLSISDSDE</sequence>
<accession>A0A6A5A8Z1</accession>
<evidence type="ECO:0000313" key="3">
    <source>
        <dbReference type="Proteomes" id="UP000469452"/>
    </source>
</evidence>
<feature type="non-terminal residue" evidence="2">
    <location>
        <position position="1"/>
    </location>
</feature>
<comment type="caution">
    <text evidence="2">The sequence shown here is derived from an EMBL/GenBank/DDBJ whole genome shotgun (WGS) entry which is preliminary data.</text>
</comment>
<name>A0A6A5A8Z1_APHAT</name>
<proteinExistence type="predicted"/>
<protein>
    <submittedName>
        <fullName evidence="2">Uncharacterized protein</fullName>
    </submittedName>
</protein>
<evidence type="ECO:0000313" key="2">
    <source>
        <dbReference type="EMBL" id="KAF0746632.1"/>
    </source>
</evidence>
<feature type="compositionally biased region" description="Basic residues" evidence="1">
    <location>
        <begin position="141"/>
        <end position="157"/>
    </location>
</feature>
<dbReference type="EMBL" id="VJMI01013878">
    <property type="protein sequence ID" value="KAF0746632.1"/>
    <property type="molecule type" value="Genomic_DNA"/>
</dbReference>
<dbReference type="AlphaFoldDB" id="A0A6A5A8Z1"/>